<feature type="compositionally biased region" description="Basic residues" evidence="1">
    <location>
        <begin position="1"/>
        <end position="12"/>
    </location>
</feature>
<evidence type="ECO:0000313" key="3">
    <source>
        <dbReference type="Proteomes" id="UP000467841"/>
    </source>
</evidence>
<dbReference type="EMBL" id="CACVBM020001229">
    <property type="protein sequence ID" value="CAA7040518.1"/>
    <property type="molecule type" value="Genomic_DNA"/>
</dbReference>
<proteinExistence type="predicted"/>
<reference evidence="2" key="1">
    <citation type="submission" date="2020-01" db="EMBL/GenBank/DDBJ databases">
        <authorList>
            <person name="Mishra B."/>
        </authorList>
    </citation>
    <scope>NUCLEOTIDE SEQUENCE [LARGE SCALE GENOMIC DNA]</scope>
</reference>
<dbReference type="OrthoDB" id="1112541at2759"/>
<gene>
    <name evidence="2" type="ORF">MERR_LOCUS27753</name>
</gene>
<protein>
    <submittedName>
        <fullName evidence="2">Uncharacterized protein</fullName>
    </submittedName>
</protein>
<accession>A0A6D2JHL3</accession>
<dbReference type="Proteomes" id="UP000467841">
    <property type="component" value="Unassembled WGS sequence"/>
</dbReference>
<feature type="compositionally biased region" description="Basic and acidic residues" evidence="1">
    <location>
        <begin position="45"/>
        <end position="70"/>
    </location>
</feature>
<comment type="caution">
    <text evidence="2">The sequence shown here is derived from an EMBL/GenBank/DDBJ whole genome shotgun (WGS) entry which is preliminary data.</text>
</comment>
<feature type="region of interest" description="Disordered" evidence="1">
    <location>
        <begin position="1"/>
        <end position="99"/>
    </location>
</feature>
<organism evidence="2 3">
    <name type="scientific">Microthlaspi erraticum</name>
    <dbReference type="NCBI Taxonomy" id="1685480"/>
    <lineage>
        <taxon>Eukaryota</taxon>
        <taxon>Viridiplantae</taxon>
        <taxon>Streptophyta</taxon>
        <taxon>Embryophyta</taxon>
        <taxon>Tracheophyta</taxon>
        <taxon>Spermatophyta</taxon>
        <taxon>Magnoliopsida</taxon>
        <taxon>eudicotyledons</taxon>
        <taxon>Gunneridae</taxon>
        <taxon>Pentapetalae</taxon>
        <taxon>rosids</taxon>
        <taxon>malvids</taxon>
        <taxon>Brassicales</taxon>
        <taxon>Brassicaceae</taxon>
        <taxon>Coluteocarpeae</taxon>
        <taxon>Microthlaspi</taxon>
    </lineage>
</organism>
<keyword evidence="3" id="KW-1185">Reference proteome</keyword>
<dbReference type="AlphaFoldDB" id="A0A6D2JHL3"/>
<feature type="compositionally biased region" description="Basic and acidic residues" evidence="1">
    <location>
        <begin position="13"/>
        <end position="22"/>
    </location>
</feature>
<evidence type="ECO:0000256" key="1">
    <source>
        <dbReference type="SAM" id="MobiDB-lite"/>
    </source>
</evidence>
<name>A0A6D2JHL3_9BRAS</name>
<evidence type="ECO:0000313" key="2">
    <source>
        <dbReference type="EMBL" id="CAA7040518.1"/>
    </source>
</evidence>
<sequence length="159" mass="17766">MVKTAKGTKRKKNQVDNSEHEFFGSIPAWAEGGFPDEALLQNTPIDERQGTDIGSESEKEPSEREAEKESNAVPEETEETAQPQPKKHRGLTKMKDIARDPNAKIRVEFTGLGEPCGEGSVKLSSYLGPLVREHVPVLIDDWKKIGEERKTVLWKSVKV</sequence>